<accession>A0A364LL78</accession>
<name>A0A364LL78_9GAMM</name>
<dbReference type="Gene3D" id="3.90.176.10">
    <property type="entry name" value="Toxin ADP-ribosyltransferase, Chain A, domain 1"/>
    <property type="match status" value="1"/>
</dbReference>
<evidence type="ECO:0000313" key="1">
    <source>
        <dbReference type="EMBL" id="RAP37487.1"/>
    </source>
</evidence>
<evidence type="ECO:0000313" key="2">
    <source>
        <dbReference type="Proteomes" id="UP000249458"/>
    </source>
</evidence>
<dbReference type="SUPFAM" id="SSF56399">
    <property type="entry name" value="ADP-ribosylation"/>
    <property type="match status" value="1"/>
</dbReference>
<gene>
    <name evidence="1" type="ORF">B1207_04750</name>
</gene>
<protein>
    <submittedName>
        <fullName evidence="1">Uncharacterized protein</fullName>
    </submittedName>
</protein>
<comment type="caution">
    <text evidence="1">The sequence shown here is derived from an EMBL/GenBank/DDBJ whole genome shotgun (WGS) entry which is preliminary data.</text>
</comment>
<organism evidence="1 2">
    <name type="scientific">Legionella quinlivanii</name>
    <dbReference type="NCBI Taxonomy" id="45073"/>
    <lineage>
        <taxon>Bacteria</taxon>
        <taxon>Pseudomonadati</taxon>
        <taxon>Pseudomonadota</taxon>
        <taxon>Gammaproteobacteria</taxon>
        <taxon>Legionellales</taxon>
        <taxon>Legionellaceae</taxon>
        <taxon>Legionella</taxon>
    </lineage>
</organism>
<dbReference type="AlphaFoldDB" id="A0A364LL78"/>
<proteinExistence type="predicted"/>
<reference evidence="1 2" key="1">
    <citation type="submission" date="2017-02" db="EMBL/GenBank/DDBJ databases">
        <title>Legionella quilivanii strain from human: case report and whole genome sequencing analysis.</title>
        <authorList>
            <person name="Lalancette C."/>
            <person name="Leduc J.-M."/>
            <person name="Levesque S."/>
            <person name="Fournier E."/>
            <person name="Saoud J."/>
            <person name="Faucher S.P."/>
            <person name="Bernard K."/>
            <person name="Martineau C."/>
            <person name="Longtin J."/>
        </authorList>
    </citation>
    <scope>NUCLEOTIDE SEQUENCE [LARGE SCALE GENOMIC DNA]</scope>
    <source>
        <strain evidence="1 2">ID143958</strain>
    </source>
</reference>
<dbReference type="EMBL" id="MVJN01000003">
    <property type="protein sequence ID" value="RAP37487.1"/>
    <property type="molecule type" value="Genomic_DNA"/>
</dbReference>
<sequence>MIMAANPKDSPPSAVKAAFEAAKVTDVVDALKSLCNQTEDYLPVAGPLPKNTYTYQLELITQKLLALEGFYVKNSDGEFQIIFDDGTQLELTKILTHANFEHLEFKPPDFKQYEEYIYNHSQYKPDIEGVFPSEELFRANDKTGAVRELNYAEMLALNLYTSQDYYKNINALTRGTYDFEDRPEWIRDVILHSVMSASGLTKAQDVTIPGTFRYESVYSEDALKQRIELAETGGVSVERNFISSAEIPAERFVDKIAITYTDVKGKCIAPLSAYPNEREFLIPPTQMQWKGYTQEGDTHYFHASPVVDLQKVHEEALEMTSPEMQATYQLMFLNNHVQMMQKQFETFDADVQEAFAPRLAELQNYINENGLALQEGSITSEEISDSLDGLWDQLSNLSEEAQVLQNKELIVQENVAETGYSSGHYKLRLSEMKGDPEPEPEQDYGYKY</sequence>
<dbReference type="Proteomes" id="UP000249458">
    <property type="component" value="Unassembled WGS sequence"/>
</dbReference>